<dbReference type="InterPro" id="IPR027417">
    <property type="entry name" value="P-loop_NTPase"/>
</dbReference>
<gene>
    <name evidence="1" type="ORF">F444_22555</name>
</gene>
<evidence type="ECO:0000313" key="2">
    <source>
        <dbReference type="Proteomes" id="UP000028582"/>
    </source>
</evidence>
<dbReference type="Proteomes" id="UP000028582">
    <property type="component" value="Unassembled WGS sequence"/>
</dbReference>
<evidence type="ECO:0000313" key="1">
    <source>
        <dbReference type="EMBL" id="ETO59069.1"/>
    </source>
</evidence>
<feature type="non-terminal residue" evidence="1">
    <location>
        <position position="1"/>
    </location>
</feature>
<accession>A0A080YXF8</accession>
<protein>
    <submittedName>
        <fullName evidence="1">Uncharacterized protein</fullName>
    </submittedName>
</protein>
<dbReference type="OrthoDB" id="129182at2759"/>
<organism evidence="1 2">
    <name type="scientific">Phytophthora nicotianae P1976</name>
    <dbReference type="NCBI Taxonomy" id="1317066"/>
    <lineage>
        <taxon>Eukaryota</taxon>
        <taxon>Sar</taxon>
        <taxon>Stramenopiles</taxon>
        <taxon>Oomycota</taxon>
        <taxon>Peronosporomycetes</taxon>
        <taxon>Peronosporales</taxon>
        <taxon>Peronosporaceae</taxon>
        <taxon>Phytophthora</taxon>
    </lineage>
</organism>
<name>A0A080YXF8_PHYNI</name>
<dbReference type="AlphaFoldDB" id="A0A080YXF8"/>
<dbReference type="SUPFAM" id="SSF52540">
    <property type="entry name" value="P-loop containing nucleoside triphosphate hydrolases"/>
    <property type="match status" value="1"/>
</dbReference>
<comment type="caution">
    <text evidence="1">The sequence shown here is derived from an EMBL/GenBank/DDBJ whole genome shotgun (WGS) entry which is preliminary data.</text>
</comment>
<reference evidence="1 2" key="1">
    <citation type="submission" date="2013-11" db="EMBL/GenBank/DDBJ databases">
        <title>The Genome Sequence of Phytophthora parasitica P1976.</title>
        <authorList>
            <consortium name="The Broad Institute Genomics Platform"/>
            <person name="Russ C."/>
            <person name="Tyler B."/>
            <person name="Panabieres F."/>
            <person name="Shan W."/>
            <person name="Tripathy S."/>
            <person name="Grunwald N."/>
            <person name="Machado M."/>
            <person name="Johnson C.S."/>
            <person name="Walker B."/>
            <person name="Young S."/>
            <person name="Zeng Q."/>
            <person name="Gargeya S."/>
            <person name="Fitzgerald M."/>
            <person name="Haas B."/>
            <person name="Abouelleil A."/>
            <person name="Allen A.W."/>
            <person name="Alvarado L."/>
            <person name="Arachchi H.M."/>
            <person name="Berlin A.M."/>
            <person name="Chapman S.B."/>
            <person name="Gainer-Dewar J."/>
            <person name="Goldberg J."/>
            <person name="Griggs A."/>
            <person name="Gujja S."/>
            <person name="Hansen M."/>
            <person name="Howarth C."/>
            <person name="Imamovic A."/>
            <person name="Ireland A."/>
            <person name="Larimer J."/>
            <person name="McCowan C."/>
            <person name="Murphy C."/>
            <person name="Pearson M."/>
            <person name="Poon T.W."/>
            <person name="Priest M."/>
            <person name="Roberts A."/>
            <person name="Saif S."/>
            <person name="Shea T."/>
            <person name="Sisk P."/>
            <person name="Sykes S."/>
            <person name="Wortman J."/>
            <person name="Nusbaum C."/>
            <person name="Birren B."/>
        </authorList>
    </citation>
    <scope>NUCLEOTIDE SEQUENCE [LARGE SCALE GENOMIC DNA]</scope>
    <source>
        <strain evidence="1 2">P1976</strain>
    </source>
</reference>
<proteinExistence type="predicted"/>
<dbReference type="EMBL" id="ANJA01004422">
    <property type="protein sequence ID" value="ETO59069.1"/>
    <property type="molecule type" value="Genomic_DNA"/>
</dbReference>
<sequence length="306" mass="33535">VEAEIGLKAGVFVTPENAKRLAINNAFVSQTATLLPPQVFPIRVVANFNGVLNKLGRSDVAYVLGLPDNRFGRMAPYLDLIAGMPVQVTQNIGTAKGVANGTLGILESVHFPSEPPTTFRLVQDGTTGTIVQLPSHSPDYALLRLPRPRAVPIRAGIDVDLFPVFFFATQPFKKTKISLPPAPDGQRRYVEVKLQQFPFVCAVGSTVYKVQGETLDAMVVVDWTSSNHLINKPQQCYLLVSRVTSRNAFYSLTPLTSKLAKWAKPPQTTLDEDKRLNVLSARTLQRNAVAKAAMETKSDIETETSF</sequence>